<reference evidence="1" key="1">
    <citation type="journal article" date="2007" name="J. Bacteriol.">
        <title>Comparative genome analysis of four magnetotactic bacteria reveals a complex set of group-specific genes implicated in magnetosome biomineralization and function.</title>
        <authorList>
            <person name="Richter M."/>
            <person name="Kube M."/>
            <person name="Bazylinski D.A."/>
            <person name="Lombardot T."/>
            <person name="Gloeckner F.O."/>
            <person name="Reinhardt R."/>
            <person name="Schueler D."/>
        </authorList>
    </citation>
    <scope>NUCLEOTIDE SEQUENCE</scope>
    <source>
        <strain evidence="1">MSR-1</strain>
    </source>
</reference>
<gene>
    <name evidence="1" type="ORF">MGR_2778</name>
</gene>
<name>A4TVX5_9PROT</name>
<evidence type="ECO:0008006" key="2">
    <source>
        <dbReference type="Google" id="ProtNLM"/>
    </source>
</evidence>
<organism evidence="1">
    <name type="scientific">Magnetospirillum gryphiswaldense</name>
    <dbReference type="NCBI Taxonomy" id="55518"/>
    <lineage>
        <taxon>Bacteria</taxon>
        <taxon>Pseudomonadati</taxon>
        <taxon>Pseudomonadota</taxon>
        <taxon>Alphaproteobacteria</taxon>
        <taxon>Rhodospirillales</taxon>
        <taxon>Rhodospirillaceae</taxon>
        <taxon>Magnetospirillum</taxon>
    </lineage>
</organism>
<evidence type="ECO:0000313" key="1">
    <source>
        <dbReference type="EMBL" id="CAM74782.1"/>
    </source>
</evidence>
<dbReference type="RefSeq" id="WP_106003467.1">
    <property type="nucleotide sequence ID" value="NZ_CP027527.1"/>
</dbReference>
<accession>A4TVX5</accession>
<dbReference type="AlphaFoldDB" id="A4TVX5"/>
<sequence>MSRLEKGTKVPFMGLDKAPEHELAIALADALRAELGSRSVAKTVARWTGTSDRAVKKWLAGKAVPGGMHLVALMRHSDQVLAAVLKAAGRS</sequence>
<proteinExistence type="predicted"/>
<protein>
    <recommendedName>
        <fullName evidence="2">XRE family transcriptional regulator</fullName>
    </recommendedName>
</protein>
<dbReference type="EMBL" id="CU459003">
    <property type="protein sequence ID" value="CAM74782.1"/>
    <property type="molecule type" value="Genomic_DNA"/>
</dbReference>